<dbReference type="InterPro" id="IPR018289">
    <property type="entry name" value="MULE_transposase_dom"/>
</dbReference>
<evidence type="ECO:0000313" key="3">
    <source>
        <dbReference type="Proteomes" id="UP000276133"/>
    </source>
</evidence>
<reference evidence="2 3" key="1">
    <citation type="journal article" date="2018" name="Sci. Rep.">
        <title>Genomic signatures of local adaptation to the degree of environmental predictability in rotifers.</title>
        <authorList>
            <person name="Franch-Gras L."/>
            <person name="Hahn C."/>
            <person name="Garcia-Roger E.M."/>
            <person name="Carmona M.J."/>
            <person name="Serra M."/>
            <person name="Gomez A."/>
        </authorList>
    </citation>
    <scope>NUCLEOTIDE SEQUENCE [LARGE SCALE GENOMIC DNA]</scope>
    <source>
        <strain evidence="2">HYR1</strain>
    </source>
</reference>
<name>A0A3M7SAE5_BRAPC</name>
<feature type="domain" description="MULE transposase" evidence="1">
    <location>
        <begin position="210"/>
        <end position="299"/>
    </location>
</feature>
<accession>A0A3M7SAE5</accession>
<organism evidence="2 3">
    <name type="scientific">Brachionus plicatilis</name>
    <name type="common">Marine rotifer</name>
    <name type="synonym">Brachionus muelleri</name>
    <dbReference type="NCBI Taxonomy" id="10195"/>
    <lineage>
        <taxon>Eukaryota</taxon>
        <taxon>Metazoa</taxon>
        <taxon>Spiralia</taxon>
        <taxon>Gnathifera</taxon>
        <taxon>Rotifera</taxon>
        <taxon>Eurotatoria</taxon>
        <taxon>Monogononta</taxon>
        <taxon>Pseudotrocha</taxon>
        <taxon>Ploima</taxon>
        <taxon>Brachionidae</taxon>
        <taxon>Brachionus</taxon>
    </lineage>
</organism>
<dbReference type="OrthoDB" id="119028at2759"/>
<comment type="caution">
    <text evidence="2">The sequence shown here is derived from an EMBL/GenBank/DDBJ whole genome shotgun (WGS) entry which is preliminary data.</text>
</comment>
<protein>
    <recommendedName>
        <fullName evidence="1">MULE transposase domain-containing protein</fullName>
    </recommendedName>
</protein>
<feature type="non-terminal residue" evidence="2">
    <location>
        <position position="1"/>
    </location>
</feature>
<keyword evidence="3" id="KW-1185">Reference proteome</keyword>
<dbReference type="AlphaFoldDB" id="A0A3M7SAE5"/>
<evidence type="ECO:0000259" key="1">
    <source>
        <dbReference type="Pfam" id="PF10551"/>
    </source>
</evidence>
<evidence type="ECO:0000313" key="2">
    <source>
        <dbReference type="EMBL" id="RNA32689.1"/>
    </source>
</evidence>
<dbReference type="Pfam" id="PF10551">
    <property type="entry name" value="MULE"/>
    <property type="match status" value="1"/>
</dbReference>
<dbReference type="Proteomes" id="UP000276133">
    <property type="component" value="Unassembled WGS sequence"/>
</dbReference>
<gene>
    <name evidence="2" type="ORF">BpHYR1_022229</name>
</gene>
<sequence length="360" mass="41976">CILENNFNDTVEDAEPLTKNKRSTGRIFDFLHDCESLDEFKRLIKDLRFDNIAWHFHLTNRLAYCDKHIYNCKHRRKGCKKAIFFQVKAGQTRGTVHVSDNEHSNHPEEEDFVTIPIAVKEKIKYLRQLGQTKRSIKKNLIKEGIQPPTDNQIQYIINSVSIDNNKNCRMNELKEWCELHSTIPENDDDKVFVGKFEYVSDCESDFSPTQHENFPIITGGTTDRNKSLHPVGVAVTRNETDEDYGFFFSSVKETYEKCYEKNLNLTILIADNAPAITNGFQKVFELKQRVNCWAHVYRNIESHLRPVNKVEAARILEDVKQIQKIFDPQLFATSVKLFREKWNRVNSASFQTFSILMVCI</sequence>
<proteinExistence type="predicted"/>
<dbReference type="EMBL" id="REGN01001763">
    <property type="protein sequence ID" value="RNA32689.1"/>
    <property type="molecule type" value="Genomic_DNA"/>
</dbReference>